<dbReference type="PANTHER" id="PTHR21472:SF26">
    <property type="entry name" value="ENDONUCLEASE DOMAIN CONTAINING 1"/>
    <property type="match status" value="1"/>
</dbReference>
<proteinExistence type="predicted"/>
<dbReference type="InterPro" id="IPR020821">
    <property type="entry name" value="ENPP1-3/EXOG-like_nuc-like"/>
</dbReference>
<dbReference type="GO" id="GO:0046872">
    <property type="term" value="F:metal ion binding"/>
    <property type="evidence" value="ECO:0007669"/>
    <property type="project" value="InterPro"/>
</dbReference>
<evidence type="ECO:0000259" key="2">
    <source>
        <dbReference type="SMART" id="SM00477"/>
    </source>
</evidence>
<dbReference type="GeneTree" id="ENSGT01030000234592"/>
<dbReference type="OMA" id="YIEPQID"/>
<dbReference type="STRING" id="7897.ENSLACP00000004096"/>
<dbReference type="Ensembl" id="ENSLACT00000004132.1">
    <property type="protein sequence ID" value="ENSLACP00000004096.1"/>
    <property type="gene ID" value="ENSLACG00000003639.1"/>
</dbReference>
<dbReference type="AlphaFoldDB" id="H3A375"/>
<dbReference type="Gene3D" id="3.40.570.10">
    <property type="entry name" value="Extracellular Endonuclease, subunit A"/>
    <property type="match status" value="1"/>
</dbReference>
<dbReference type="InterPro" id="IPR001604">
    <property type="entry name" value="Endo_G_ENPP1-like_dom"/>
</dbReference>
<dbReference type="FunCoup" id="H3A375">
    <property type="interactions" value="705"/>
</dbReference>
<dbReference type="Pfam" id="PF01223">
    <property type="entry name" value="Endonuclease_NS"/>
    <property type="match status" value="1"/>
</dbReference>
<dbReference type="EMBL" id="AFYH01248799">
    <property type="status" value="NOT_ANNOTATED_CDS"/>
    <property type="molecule type" value="Genomic_DNA"/>
</dbReference>
<dbReference type="eggNOG" id="ENOG502S36J">
    <property type="taxonomic scope" value="Eukaryota"/>
</dbReference>
<evidence type="ECO:0000313" key="4">
    <source>
        <dbReference type="Ensembl" id="ENSLACP00000004096.1"/>
    </source>
</evidence>
<dbReference type="PANTHER" id="PTHR21472">
    <property type="entry name" value="ENDONUCLEASE DOMAIN-CONTAINING 1 PROTEIN ENDOD1"/>
    <property type="match status" value="1"/>
</dbReference>
<dbReference type="SMART" id="SM00892">
    <property type="entry name" value="Endonuclease_NS"/>
    <property type="match status" value="1"/>
</dbReference>
<evidence type="ECO:0008006" key="6">
    <source>
        <dbReference type="Google" id="ProtNLM"/>
    </source>
</evidence>
<evidence type="ECO:0000259" key="3">
    <source>
        <dbReference type="SMART" id="SM00892"/>
    </source>
</evidence>
<name>H3A375_LATCH</name>
<organism evidence="4 5">
    <name type="scientific">Latimeria chalumnae</name>
    <name type="common">Coelacanth</name>
    <dbReference type="NCBI Taxonomy" id="7897"/>
    <lineage>
        <taxon>Eukaryota</taxon>
        <taxon>Metazoa</taxon>
        <taxon>Chordata</taxon>
        <taxon>Craniata</taxon>
        <taxon>Vertebrata</taxon>
        <taxon>Euteleostomi</taxon>
        <taxon>Coelacanthiformes</taxon>
        <taxon>Coelacanthidae</taxon>
        <taxon>Latimeria</taxon>
    </lineage>
</organism>
<feature type="signal peptide" evidence="1">
    <location>
        <begin position="1"/>
        <end position="22"/>
    </location>
</feature>
<feature type="domain" description="ENPP1-3/EXOG-like endonuclease/phosphodiesterase" evidence="2">
    <location>
        <begin position="61"/>
        <end position="279"/>
    </location>
</feature>
<dbReference type="GO" id="GO:0003676">
    <property type="term" value="F:nucleic acid binding"/>
    <property type="evidence" value="ECO:0007669"/>
    <property type="project" value="InterPro"/>
</dbReference>
<sequence length="293" mass="33382">LNMSLLKLSLFLAVAMPMPGSSRVLIDPNAIKSYFYQNTVPQIAQPESNHLVYIGQCYQGKAYFATLYNQNRKIPVYSAYVYGATEEMTDKAKSQPSETNIKPRIFPEKSCIELKSINENDNMKESPNLKLDPKWYSQVEESQAIDQDYRESFYSRGHMNPNGHHSPGAFRKATFTLTNAVPQNQYANEEWAKQYEDKIIRLTRGCSKTYIITGAIPGNNLLKDRVSIPEYIWSALCCVNNNGNPMRSTARLQMNKGDKNENIVKSLTVNELVNTYLKLHLQITELFKDGCQP</sequence>
<dbReference type="InParanoid" id="H3A375"/>
<dbReference type="InterPro" id="IPR044925">
    <property type="entry name" value="His-Me_finger_sf"/>
</dbReference>
<feature type="domain" description="DNA/RNA non-specific endonuclease/pyrophosphatase/phosphodiesterase" evidence="3">
    <location>
        <begin position="60"/>
        <end position="287"/>
    </location>
</feature>
<reference evidence="4" key="2">
    <citation type="submission" date="2025-08" db="UniProtKB">
        <authorList>
            <consortium name="Ensembl"/>
        </authorList>
    </citation>
    <scope>IDENTIFICATION</scope>
</reference>
<dbReference type="InterPro" id="IPR044929">
    <property type="entry name" value="DNA/RNA_non-sp_Endonuclease_sf"/>
</dbReference>
<reference evidence="5" key="1">
    <citation type="submission" date="2011-08" db="EMBL/GenBank/DDBJ databases">
        <title>The draft genome of Latimeria chalumnae.</title>
        <authorList>
            <person name="Di Palma F."/>
            <person name="Alfoldi J."/>
            <person name="Johnson J."/>
            <person name="Berlin A."/>
            <person name="Gnerre S."/>
            <person name="Jaffe D."/>
            <person name="MacCallum I."/>
            <person name="Young S."/>
            <person name="Walker B.J."/>
            <person name="Lander E."/>
            <person name="Lindblad-Toh K."/>
        </authorList>
    </citation>
    <scope>NUCLEOTIDE SEQUENCE [LARGE SCALE GENOMIC DNA]</scope>
    <source>
        <strain evidence="5">Wild caught</strain>
    </source>
</reference>
<dbReference type="EMBL" id="AFYH01248800">
    <property type="status" value="NOT_ANNOTATED_CDS"/>
    <property type="molecule type" value="Genomic_DNA"/>
</dbReference>
<dbReference type="SMART" id="SM00477">
    <property type="entry name" value="NUC"/>
    <property type="match status" value="1"/>
</dbReference>
<dbReference type="InterPro" id="IPR039015">
    <property type="entry name" value="ENDOD1"/>
</dbReference>
<dbReference type="GO" id="GO:0016787">
    <property type="term" value="F:hydrolase activity"/>
    <property type="evidence" value="ECO:0007669"/>
    <property type="project" value="InterPro"/>
</dbReference>
<reference evidence="4" key="3">
    <citation type="submission" date="2025-09" db="UniProtKB">
        <authorList>
            <consortium name="Ensembl"/>
        </authorList>
    </citation>
    <scope>IDENTIFICATION</scope>
</reference>
<keyword evidence="1" id="KW-0732">Signal</keyword>
<evidence type="ECO:0000256" key="1">
    <source>
        <dbReference type="SAM" id="SignalP"/>
    </source>
</evidence>
<dbReference type="HOGENOM" id="CLU_035817_1_0_1"/>
<evidence type="ECO:0000313" key="5">
    <source>
        <dbReference type="Proteomes" id="UP000008672"/>
    </source>
</evidence>
<accession>H3A375</accession>
<protein>
    <recommendedName>
        <fullName evidence="6">Endonuclease domain-containing 1 protein</fullName>
    </recommendedName>
</protein>
<keyword evidence="5" id="KW-1185">Reference proteome</keyword>
<dbReference type="SUPFAM" id="SSF54060">
    <property type="entry name" value="His-Me finger endonucleases"/>
    <property type="match status" value="1"/>
</dbReference>
<feature type="chain" id="PRO_5003579854" description="Endonuclease domain-containing 1 protein" evidence="1">
    <location>
        <begin position="23"/>
        <end position="293"/>
    </location>
</feature>
<dbReference type="Proteomes" id="UP000008672">
    <property type="component" value="Unassembled WGS sequence"/>
</dbReference>